<comment type="similarity">
    <text evidence="1">Belongs to the UPF0250 family.</text>
</comment>
<dbReference type="InterPro" id="IPR007454">
    <property type="entry name" value="UPF0250_YbeD-like"/>
</dbReference>
<dbReference type="AlphaFoldDB" id="A0A110B6P6"/>
<dbReference type="PANTHER" id="PTHR38036:SF1">
    <property type="entry name" value="UPF0250 PROTEIN YBED"/>
    <property type="match status" value="1"/>
</dbReference>
<sequence length="88" mass="9415">MSGFDSETTPLEFPCQVGIKAMGSSTANLTDRVEEIASSHAQVVNTKTTASRNGRYVSVTVTVEASSREQLEDIYGALQSDDAVIMTL</sequence>
<dbReference type="SUPFAM" id="SSF117991">
    <property type="entry name" value="YbeD/HP0495-like"/>
    <property type="match status" value="1"/>
</dbReference>
<accession>A0A110B6P6</accession>
<evidence type="ECO:0000313" key="2">
    <source>
        <dbReference type="EMBL" id="BAU56503.1"/>
    </source>
</evidence>
<dbReference type="EMBL" id="AP017372">
    <property type="protein sequence ID" value="BAU56503.1"/>
    <property type="molecule type" value="Genomic_DNA"/>
</dbReference>
<proteinExistence type="inferred from homology"/>
<dbReference type="GO" id="GO:0005829">
    <property type="term" value="C:cytosol"/>
    <property type="evidence" value="ECO:0007669"/>
    <property type="project" value="TreeGrafter"/>
</dbReference>
<dbReference type="Pfam" id="PF04359">
    <property type="entry name" value="DUF493"/>
    <property type="match status" value="1"/>
</dbReference>
<dbReference type="InterPro" id="IPR027471">
    <property type="entry name" value="YbeD-like_sf"/>
</dbReference>
<keyword evidence="3" id="KW-1185">Reference proteome</keyword>
<gene>
    <name evidence="2" type="ORF">HH1059_24300</name>
</gene>
<evidence type="ECO:0000313" key="3">
    <source>
        <dbReference type="Proteomes" id="UP000218890"/>
    </source>
</evidence>
<dbReference type="Gene3D" id="3.30.70.260">
    <property type="match status" value="1"/>
</dbReference>
<dbReference type="KEGG" id="hhk:HH1059_24300"/>
<reference evidence="2" key="1">
    <citation type="submission" date="2016-02" db="EMBL/GenBank/DDBJ databases">
        <title>Halorhodospira halochloris DSM-1059 complete genome, version 2.</title>
        <authorList>
            <person name="Tsukatani Y."/>
        </authorList>
    </citation>
    <scope>NUCLEOTIDE SEQUENCE</scope>
    <source>
        <strain evidence="2">DSM 1059</strain>
    </source>
</reference>
<dbReference type="PANTHER" id="PTHR38036">
    <property type="entry name" value="UPF0250 PROTEIN YBED"/>
    <property type="match status" value="1"/>
</dbReference>
<protein>
    <submittedName>
        <fullName evidence="2">Proposed lipoate regulatory protein YbeD</fullName>
    </submittedName>
</protein>
<evidence type="ECO:0000256" key="1">
    <source>
        <dbReference type="ARBA" id="ARBA00008460"/>
    </source>
</evidence>
<name>A0A110B6P6_HALHR</name>
<organism evidence="2 3">
    <name type="scientific">Halorhodospira halochloris</name>
    <name type="common">Ectothiorhodospira halochloris</name>
    <dbReference type="NCBI Taxonomy" id="1052"/>
    <lineage>
        <taxon>Bacteria</taxon>
        <taxon>Pseudomonadati</taxon>
        <taxon>Pseudomonadota</taxon>
        <taxon>Gammaproteobacteria</taxon>
        <taxon>Chromatiales</taxon>
        <taxon>Ectothiorhodospiraceae</taxon>
        <taxon>Halorhodospira</taxon>
    </lineage>
</organism>
<dbReference type="Proteomes" id="UP000218890">
    <property type="component" value="Chromosome"/>
</dbReference>
<dbReference type="RefSeq" id="WP_096406447.1">
    <property type="nucleotide sequence ID" value="NZ_AP017372.2"/>
</dbReference>
<dbReference type="OrthoDB" id="9793424at2"/>